<keyword evidence="1" id="KW-0472">Membrane</keyword>
<keyword evidence="1" id="KW-1133">Transmembrane helix</keyword>
<gene>
    <name evidence="2" type="ORF">DV711_19165</name>
</gene>
<reference evidence="2 3" key="1">
    <citation type="submission" date="2018-07" db="EMBL/GenBank/DDBJ databases">
        <title>Motiliproteus coralliicola sp. nov., a bacterium isolated from Coral.</title>
        <authorList>
            <person name="Wang G."/>
        </authorList>
    </citation>
    <scope>NUCLEOTIDE SEQUENCE [LARGE SCALE GENOMIC DNA]</scope>
    <source>
        <strain evidence="2 3">C34</strain>
    </source>
</reference>
<evidence type="ECO:0000256" key="1">
    <source>
        <dbReference type="SAM" id="Phobius"/>
    </source>
</evidence>
<dbReference type="RefSeq" id="WP_114697354.1">
    <property type="nucleotide sequence ID" value="NZ_QQOH01000007.1"/>
</dbReference>
<keyword evidence="3" id="KW-1185">Reference proteome</keyword>
<dbReference type="EMBL" id="QQOH01000007">
    <property type="protein sequence ID" value="RDE18002.1"/>
    <property type="molecule type" value="Genomic_DNA"/>
</dbReference>
<feature type="transmembrane region" description="Helical" evidence="1">
    <location>
        <begin position="50"/>
        <end position="71"/>
    </location>
</feature>
<dbReference type="Proteomes" id="UP000253769">
    <property type="component" value="Unassembled WGS sequence"/>
</dbReference>
<proteinExistence type="predicted"/>
<dbReference type="AlphaFoldDB" id="A0A369W7W2"/>
<evidence type="ECO:0000313" key="2">
    <source>
        <dbReference type="EMBL" id="RDE18002.1"/>
    </source>
</evidence>
<name>A0A369W7W2_9GAMM</name>
<keyword evidence="1" id="KW-0812">Transmembrane</keyword>
<comment type="caution">
    <text evidence="2">The sequence shown here is derived from an EMBL/GenBank/DDBJ whole genome shotgun (WGS) entry which is preliminary data.</text>
</comment>
<feature type="transmembrane region" description="Helical" evidence="1">
    <location>
        <begin position="21"/>
        <end position="38"/>
    </location>
</feature>
<sequence>MNFEQEALDALKSLQAEYLNSVWKTFAALMVSIGWVMSSQETRHFLEATLAVKGVAIAVVLGLALMHWLTLHDLQTKSQRIFDQILHRDELFGAVKTSYEIKRIYIYASFLINGLLYVLLLTIILNADSTLST</sequence>
<organism evidence="2 3">
    <name type="scientific">Motiliproteus coralliicola</name>
    <dbReference type="NCBI Taxonomy" id="2283196"/>
    <lineage>
        <taxon>Bacteria</taxon>
        <taxon>Pseudomonadati</taxon>
        <taxon>Pseudomonadota</taxon>
        <taxon>Gammaproteobacteria</taxon>
        <taxon>Oceanospirillales</taxon>
        <taxon>Oceanospirillaceae</taxon>
        <taxon>Motiliproteus</taxon>
    </lineage>
</organism>
<accession>A0A369W7W2</accession>
<protein>
    <submittedName>
        <fullName evidence="2">Uncharacterized protein</fullName>
    </submittedName>
</protein>
<evidence type="ECO:0000313" key="3">
    <source>
        <dbReference type="Proteomes" id="UP000253769"/>
    </source>
</evidence>
<feature type="transmembrane region" description="Helical" evidence="1">
    <location>
        <begin position="104"/>
        <end position="125"/>
    </location>
</feature>